<feature type="non-terminal residue" evidence="1">
    <location>
        <position position="1"/>
    </location>
</feature>
<dbReference type="PANTHER" id="PTHR48191">
    <property type="entry name" value="PROTEIN HHL1 CHLOROPLASTIC"/>
    <property type="match status" value="1"/>
</dbReference>
<organism evidence="1 2">
    <name type="scientific">Taxus chinensis</name>
    <name type="common">Chinese yew</name>
    <name type="synonym">Taxus wallichiana var. chinensis</name>
    <dbReference type="NCBI Taxonomy" id="29808"/>
    <lineage>
        <taxon>Eukaryota</taxon>
        <taxon>Viridiplantae</taxon>
        <taxon>Streptophyta</taxon>
        <taxon>Embryophyta</taxon>
        <taxon>Tracheophyta</taxon>
        <taxon>Spermatophyta</taxon>
        <taxon>Pinopsida</taxon>
        <taxon>Pinidae</taxon>
        <taxon>Conifers II</taxon>
        <taxon>Cupressales</taxon>
        <taxon>Taxaceae</taxon>
        <taxon>Taxus</taxon>
    </lineage>
</organism>
<protein>
    <submittedName>
        <fullName evidence="1">Uncharacterized protein</fullName>
    </submittedName>
</protein>
<dbReference type="Pfam" id="PF20133">
    <property type="entry name" value="HHL1-like"/>
    <property type="match status" value="1"/>
</dbReference>
<keyword evidence="2" id="KW-1185">Reference proteome</keyword>
<dbReference type="EMBL" id="JAHRHJ020003813">
    <property type="protein sequence ID" value="KAH9290778.1"/>
    <property type="molecule type" value="Genomic_DNA"/>
</dbReference>
<evidence type="ECO:0000313" key="1">
    <source>
        <dbReference type="EMBL" id="KAH9290778.1"/>
    </source>
</evidence>
<accession>A0AA38C659</accession>
<proteinExistence type="predicted"/>
<sequence length="246" mass="27408">MEKGIALNALSRSSSLNFIRSPKSELRSKLARADANFFTGLQLKPDRSNINYGRGRKIGMTVQAMGKGRRGMAERLYKRPVPPSIPMPTDDNPRFLLFVRTIKVPRWYPLSIITGGTTAKLMVAAKDTFIGKRIYESTITRNIAGVVYRDEKKIRKIVLKQYPVLKAASGFQYGFKLIDPDNPNSAIYPSNVIKIPPQEELKPVVEKVKDFFANGISGVKESFGSISNLNIAAEADEATPKKEEKS</sequence>
<dbReference type="AlphaFoldDB" id="A0AA38C659"/>
<gene>
    <name evidence="1" type="ORF">KI387_034895</name>
</gene>
<dbReference type="InterPro" id="IPR045388">
    <property type="entry name" value="HHL1-like"/>
</dbReference>
<dbReference type="OMA" id="VFMRMAN"/>
<dbReference type="PANTHER" id="PTHR48191:SF2">
    <property type="entry name" value="PROTEIN HHL1, CHLOROPLASTIC"/>
    <property type="match status" value="1"/>
</dbReference>
<comment type="caution">
    <text evidence="1">The sequence shown here is derived from an EMBL/GenBank/DDBJ whole genome shotgun (WGS) entry which is preliminary data.</text>
</comment>
<dbReference type="Proteomes" id="UP000824469">
    <property type="component" value="Unassembled WGS sequence"/>
</dbReference>
<reference evidence="1 2" key="1">
    <citation type="journal article" date="2021" name="Nat. Plants">
        <title>The Taxus genome provides insights into paclitaxel biosynthesis.</title>
        <authorList>
            <person name="Xiong X."/>
            <person name="Gou J."/>
            <person name="Liao Q."/>
            <person name="Li Y."/>
            <person name="Zhou Q."/>
            <person name="Bi G."/>
            <person name="Li C."/>
            <person name="Du R."/>
            <person name="Wang X."/>
            <person name="Sun T."/>
            <person name="Guo L."/>
            <person name="Liang H."/>
            <person name="Lu P."/>
            <person name="Wu Y."/>
            <person name="Zhang Z."/>
            <person name="Ro D.K."/>
            <person name="Shang Y."/>
            <person name="Huang S."/>
            <person name="Yan J."/>
        </authorList>
    </citation>
    <scope>NUCLEOTIDE SEQUENCE [LARGE SCALE GENOMIC DNA]</scope>
    <source>
        <strain evidence="1">Ta-2019</strain>
    </source>
</reference>
<evidence type="ECO:0000313" key="2">
    <source>
        <dbReference type="Proteomes" id="UP000824469"/>
    </source>
</evidence>
<name>A0AA38C659_TAXCH</name>